<proteinExistence type="predicted"/>
<name>C0NYE0_AJECG</name>
<evidence type="ECO:0000256" key="1">
    <source>
        <dbReference type="SAM" id="SignalP"/>
    </source>
</evidence>
<dbReference type="AlphaFoldDB" id="C0NYE0"/>
<reference evidence="2" key="1">
    <citation type="submission" date="2009-02" db="EMBL/GenBank/DDBJ databases">
        <title>The Genome Sequence of Ajellomyces capsulatus strain G186AR.</title>
        <authorList>
            <consortium name="The Broad Institute Genome Sequencing Platform"/>
            <person name="Champion M."/>
            <person name="Cuomo C."/>
            <person name="Ma L.-J."/>
            <person name="Henn M.R."/>
            <person name="Sil A."/>
            <person name="Goldman B."/>
            <person name="Young S.K."/>
            <person name="Kodira C.D."/>
            <person name="Zeng Q."/>
            <person name="Koehrsen M."/>
            <person name="Alvarado L."/>
            <person name="Berlin A."/>
            <person name="Borenstein D."/>
            <person name="Chen Z."/>
            <person name="Engels R."/>
            <person name="Freedman E."/>
            <person name="Gellesch M."/>
            <person name="Goldberg J."/>
            <person name="Griggs A."/>
            <person name="Gujja S."/>
            <person name="Heiman D."/>
            <person name="Hepburn T."/>
            <person name="Howarth C."/>
            <person name="Jen D."/>
            <person name="Larson L."/>
            <person name="Lewis B."/>
            <person name="Mehta T."/>
            <person name="Park D."/>
            <person name="Pearson M."/>
            <person name="Roberts A."/>
            <person name="Saif S."/>
            <person name="Shea T."/>
            <person name="Shenoy N."/>
            <person name="Sisk P."/>
            <person name="Stolte C."/>
            <person name="Sykes S."/>
            <person name="Walk T."/>
            <person name="White J."/>
            <person name="Yandava C."/>
            <person name="Klein B."/>
            <person name="McEwen J.G."/>
            <person name="Puccia R."/>
            <person name="Goldman G.H."/>
            <person name="Felipe M.S."/>
            <person name="Nino-Vega G."/>
            <person name="San-Blas G."/>
            <person name="Taylor J."/>
            <person name="Mendoza L."/>
            <person name="Galagan J."/>
            <person name="Nusbaum C."/>
            <person name="Birren B."/>
        </authorList>
    </citation>
    <scope>NUCLEOTIDE SEQUENCE</scope>
    <source>
        <strain evidence="2">G186AR</strain>
    </source>
</reference>
<feature type="signal peptide" evidence="1">
    <location>
        <begin position="1"/>
        <end position="19"/>
    </location>
</feature>
<evidence type="ECO:0000313" key="3">
    <source>
        <dbReference type="Proteomes" id="UP000001631"/>
    </source>
</evidence>
<feature type="chain" id="PRO_5002899864" description="Inhibitor I9 domain-containing protein" evidence="1">
    <location>
        <begin position="20"/>
        <end position="129"/>
    </location>
</feature>
<keyword evidence="3" id="KW-1185">Reference proteome</keyword>
<keyword evidence="1" id="KW-0732">Signal</keyword>
<dbReference type="InParanoid" id="C0NYE0"/>
<evidence type="ECO:0000313" key="2">
    <source>
        <dbReference type="EMBL" id="EEH03808.1"/>
    </source>
</evidence>
<dbReference type="SUPFAM" id="SSF54897">
    <property type="entry name" value="Protease propeptides/inhibitors"/>
    <property type="match status" value="1"/>
</dbReference>
<dbReference type="Gene3D" id="3.30.70.80">
    <property type="entry name" value="Peptidase S8 propeptide/proteinase inhibitor I9"/>
    <property type="match status" value="1"/>
</dbReference>
<gene>
    <name evidence="2" type="ORF">HCBG_07934</name>
</gene>
<dbReference type="HOGENOM" id="CLU_156026_0_1_1"/>
<dbReference type="InterPro" id="IPR037045">
    <property type="entry name" value="S8pro/Inhibitor_I9_sf"/>
</dbReference>
<dbReference type="VEuPathDB" id="FungiDB:I7I50_04090"/>
<dbReference type="Proteomes" id="UP000001631">
    <property type="component" value="Unassembled WGS sequence"/>
</dbReference>
<protein>
    <recommendedName>
        <fullName evidence="4">Inhibitor I9 domain-containing protein</fullName>
    </recommendedName>
</protein>
<dbReference type="GeneID" id="69040950"/>
<sequence>MNFHILTLLWAFLLPTVLAETRLGPEKAVLVTYPSKTPASVIEKAILALEAAGGKITHKFVLIKYGPFRAFISLFIPPAKMLETRGFAATAPATALEMLSSLSVDFAPWIEEDQMVTANGDLSSGVNKA</sequence>
<evidence type="ECO:0008006" key="4">
    <source>
        <dbReference type="Google" id="ProtNLM"/>
    </source>
</evidence>
<organism evidence="2 3">
    <name type="scientific">Ajellomyces capsulatus (strain G186AR / H82 / ATCC MYA-2454 / RMSCC 2432)</name>
    <name type="common">Darling's disease fungus</name>
    <name type="synonym">Histoplasma capsulatum</name>
    <dbReference type="NCBI Taxonomy" id="447093"/>
    <lineage>
        <taxon>Eukaryota</taxon>
        <taxon>Fungi</taxon>
        <taxon>Dikarya</taxon>
        <taxon>Ascomycota</taxon>
        <taxon>Pezizomycotina</taxon>
        <taxon>Eurotiomycetes</taxon>
        <taxon>Eurotiomycetidae</taxon>
        <taxon>Onygenales</taxon>
        <taxon>Ajellomycetaceae</taxon>
        <taxon>Histoplasma</taxon>
    </lineage>
</organism>
<dbReference type="EMBL" id="GG663376">
    <property type="protein sequence ID" value="EEH03808.1"/>
    <property type="molecule type" value="Genomic_DNA"/>
</dbReference>
<accession>C0NYE0</accession>
<dbReference type="RefSeq" id="XP_045284289.1">
    <property type="nucleotide sequence ID" value="XM_045434983.1"/>
</dbReference>